<evidence type="ECO:0000313" key="2">
    <source>
        <dbReference type="EMBL" id="MBX50390.1"/>
    </source>
</evidence>
<sequence>MKRTRDGVQASPDIAAYPPHGIHGRILSSPEDKVSNFSPYLRAISMRGEPHKIVRLYRLKIETRFAISADWREK</sequence>
<accession>A0A2P2P6L9</accession>
<dbReference type="EMBL" id="GGEC01069906">
    <property type="protein sequence ID" value="MBX50390.1"/>
    <property type="molecule type" value="Transcribed_RNA"/>
</dbReference>
<protein>
    <submittedName>
        <fullName evidence="2">Uncharacterized protein</fullName>
    </submittedName>
</protein>
<organism evidence="2">
    <name type="scientific">Rhizophora mucronata</name>
    <name type="common">Asiatic mangrove</name>
    <dbReference type="NCBI Taxonomy" id="61149"/>
    <lineage>
        <taxon>Eukaryota</taxon>
        <taxon>Viridiplantae</taxon>
        <taxon>Streptophyta</taxon>
        <taxon>Embryophyta</taxon>
        <taxon>Tracheophyta</taxon>
        <taxon>Spermatophyta</taxon>
        <taxon>Magnoliopsida</taxon>
        <taxon>eudicotyledons</taxon>
        <taxon>Gunneridae</taxon>
        <taxon>Pentapetalae</taxon>
        <taxon>rosids</taxon>
        <taxon>fabids</taxon>
        <taxon>Malpighiales</taxon>
        <taxon>Rhizophoraceae</taxon>
        <taxon>Rhizophora</taxon>
    </lineage>
</organism>
<feature type="region of interest" description="Disordered" evidence="1">
    <location>
        <begin position="1"/>
        <end position="30"/>
    </location>
</feature>
<dbReference type="AlphaFoldDB" id="A0A2P2P6L9"/>
<reference evidence="2" key="1">
    <citation type="submission" date="2018-02" db="EMBL/GenBank/DDBJ databases">
        <title>Rhizophora mucronata_Transcriptome.</title>
        <authorList>
            <person name="Meera S.P."/>
            <person name="Sreeshan A."/>
            <person name="Augustine A."/>
        </authorList>
    </citation>
    <scope>NUCLEOTIDE SEQUENCE</scope>
    <source>
        <tissue evidence="2">Leaf</tissue>
    </source>
</reference>
<evidence type="ECO:0000256" key="1">
    <source>
        <dbReference type="SAM" id="MobiDB-lite"/>
    </source>
</evidence>
<name>A0A2P2P6L9_RHIMU</name>
<proteinExistence type="predicted"/>